<comment type="similarity">
    <text evidence="2">Belongs to the TMEM175 family.</text>
</comment>
<dbReference type="InterPro" id="IPR010617">
    <property type="entry name" value="TMEM175-like"/>
</dbReference>
<keyword evidence="4" id="KW-0633">Potassium transport</keyword>
<accession>A0ABY8BXK4</accession>
<reference evidence="14 15" key="1">
    <citation type="submission" date="2023-03" db="EMBL/GenBank/DDBJ databases">
        <title>Genome sequence of Microbacterium sp. KACC 23027.</title>
        <authorList>
            <person name="Kim S."/>
            <person name="Heo J."/>
            <person name="Kwon S.-W."/>
        </authorList>
    </citation>
    <scope>NUCLEOTIDE SEQUENCE [LARGE SCALE GENOMIC DNA]</scope>
    <source>
        <strain evidence="14 15">KACC 23027</strain>
    </source>
</reference>
<feature type="transmembrane region" description="Helical" evidence="13">
    <location>
        <begin position="21"/>
        <end position="39"/>
    </location>
</feature>
<dbReference type="Pfam" id="PF06736">
    <property type="entry name" value="TMEM175"/>
    <property type="match status" value="1"/>
</dbReference>
<evidence type="ECO:0000256" key="5">
    <source>
        <dbReference type="ARBA" id="ARBA00022692"/>
    </source>
</evidence>
<sequence>MSDENPTERETRIFSAERAKAFVDAVVAIAMTLLILPLMESVGDAEPGLGTAGWFAEHQWQLITFAISFVVIASFWVNQHQLFARVEFVSTRLLWVCIAWLLTIVWMPVATALTGAMPDDDPVVKVVYIGTMMLTSALALVQRLVLHRHPELHSIDDADVRRGMAVDISMTLLFGIALVIAVTVTQISYYALFLLMLTGPLHRLFARLLGVRKTASEERGPHRPAADR</sequence>
<evidence type="ECO:0000256" key="7">
    <source>
        <dbReference type="ARBA" id="ARBA00022958"/>
    </source>
</evidence>
<organism evidence="14 15">
    <name type="scientific">Microbacterium horticulturae</name>
    <dbReference type="NCBI Taxonomy" id="3028316"/>
    <lineage>
        <taxon>Bacteria</taxon>
        <taxon>Bacillati</taxon>
        <taxon>Actinomycetota</taxon>
        <taxon>Actinomycetes</taxon>
        <taxon>Micrococcales</taxon>
        <taxon>Microbacteriaceae</taxon>
        <taxon>Microbacterium</taxon>
    </lineage>
</organism>
<evidence type="ECO:0000256" key="13">
    <source>
        <dbReference type="SAM" id="Phobius"/>
    </source>
</evidence>
<keyword evidence="15" id="KW-1185">Reference proteome</keyword>
<keyword evidence="7" id="KW-0630">Potassium</keyword>
<evidence type="ECO:0000256" key="3">
    <source>
        <dbReference type="ARBA" id="ARBA00022448"/>
    </source>
</evidence>
<dbReference type="PANTHER" id="PTHR31462">
    <property type="entry name" value="ENDOSOMAL/LYSOSOMAL POTASSIUM CHANNEL TMEM175"/>
    <property type="match status" value="1"/>
</dbReference>
<keyword evidence="5 13" id="KW-0812">Transmembrane</keyword>
<gene>
    <name evidence="14" type="ORF">PU630_17105</name>
</gene>
<evidence type="ECO:0000256" key="4">
    <source>
        <dbReference type="ARBA" id="ARBA00022538"/>
    </source>
</evidence>
<evidence type="ECO:0000256" key="8">
    <source>
        <dbReference type="ARBA" id="ARBA00022989"/>
    </source>
</evidence>
<keyword evidence="8 13" id="KW-1133">Transmembrane helix</keyword>
<keyword evidence="11" id="KW-0407">Ion channel</keyword>
<keyword evidence="10 13" id="KW-0472">Membrane</keyword>
<feature type="transmembrane region" description="Helical" evidence="13">
    <location>
        <begin position="127"/>
        <end position="146"/>
    </location>
</feature>
<protein>
    <submittedName>
        <fullName evidence="14">TMEM175 family protein</fullName>
    </submittedName>
</protein>
<feature type="transmembrane region" description="Helical" evidence="13">
    <location>
        <begin position="166"/>
        <end position="184"/>
    </location>
</feature>
<evidence type="ECO:0000313" key="15">
    <source>
        <dbReference type="Proteomes" id="UP001214553"/>
    </source>
</evidence>
<evidence type="ECO:0000256" key="2">
    <source>
        <dbReference type="ARBA" id="ARBA00006920"/>
    </source>
</evidence>
<evidence type="ECO:0000256" key="1">
    <source>
        <dbReference type="ARBA" id="ARBA00004141"/>
    </source>
</evidence>
<feature type="transmembrane region" description="Helical" evidence="13">
    <location>
        <begin position="59"/>
        <end position="77"/>
    </location>
</feature>
<evidence type="ECO:0000256" key="9">
    <source>
        <dbReference type="ARBA" id="ARBA00023065"/>
    </source>
</evidence>
<keyword evidence="6" id="KW-0631">Potassium channel</keyword>
<dbReference type="RefSeq" id="WP_275278262.1">
    <property type="nucleotide sequence ID" value="NZ_CP119108.1"/>
</dbReference>
<name>A0ABY8BXK4_9MICO</name>
<evidence type="ECO:0000256" key="6">
    <source>
        <dbReference type="ARBA" id="ARBA00022826"/>
    </source>
</evidence>
<keyword evidence="3" id="KW-0813">Transport</keyword>
<comment type="subcellular location">
    <subcellularLocation>
        <location evidence="1">Membrane</location>
        <topology evidence="1">Multi-pass membrane protein</topology>
    </subcellularLocation>
</comment>
<feature type="transmembrane region" description="Helical" evidence="13">
    <location>
        <begin position="89"/>
        <end position="107"/>
    </location>
</feature>
<comment type="catalytic activity">
    <reaction evidence="12">
        <text>K(+)(in) = K(+)(out)</text>
        <dbReference type="Rhea" id="RHEA:29463"/>
        <dbReference type="ChEBI" id="CHEBI:29103"/>
    </reaction>
</comment>
<proteinExistence type="inferred from homology"/>
<dbReference type="EMBL" id="CP119108">
    <property type="protein sequence ID" value="WEG08936.1"/>
    <property type="molecule type" value="Genomic_DNA"/>
</dbReference>
<keyword evidence="9" id="KW-0406">Ion transport</keyword>
<evidence type="ECO:0000256" key="12">
    <source>
        <dbReference type="ARBA" id="ARBA00034430"/>
    </source>
</evidence>
<evidence type="ECO:0000256" key="10">
    <source>
        <dbReference type="ARBA" id="ARBA00023136"/>
    </source>
</evidence>
<evidence type="ECO:0000256" key="11">
    <source>
        <dbReference type="ARBA" id="ARBA00023303"/>
    </source>
</evidence>
<dbReference type="Proteomes" id="UP001214553">
    <property type="component" value="Chromosome"/>
</dbReference>
<evidence type="ECO:0000313" key="14">
    <source>
        <dbReference type="EMBL" id="WEG08936.1"/>
    </source>
</evidence>
<dbReference type="PANTHER" id="PTHR31462:SF5">
    <property type="entry name" value="ENDOSOMAL_LYSOSOMAL PROTON CHANNEL TMEM175"/>
    <property type="match status" value="1"/>
</dbReference>